<dbReference type="HAMAP" id="MF_01872">
    <property type="entry name" value="tRNA_methyltr_YfiC"/>
    <property type="match status" value="1"/>
</dbReference>
<comment type="function">
    <text evidence="6">Specifically methylates the adenine in position 37 of tRNA(1)(Val) (anticodon cmo5UAC).</text>
</comment>
<dbReference type="PANTHER" id="PTHR47739:SF1">
    <property type="entry name" value="TRNA1(VAL) (ADENINE(37)-N6)-METHYLTRANSFERASE"/>
    <property type="match status" value="1"/>
</dbReference>
<dbReference type="RefSeq" id="WP_252741503.1">
    <property type="nucleotide sequence ID" value="NZ_JAMXIB010000006.1"/>
</dbReference>
<accession>A0ABT1AZE2</accession>
<comment type="subcellular location">
    <subcellularLocation>
        <location evidence="6">Cytoplasm</location>
    </subcellularLocation>
</comment>
<proteinExistence type="inferred from homology"/>
<dbReference type="Pfam" id="PF05175">
    <property type="entry name" value="MTS"/>
    <property type="match status" value="1"/>
</dbReference>
<evidence type="ECO:0000313" key="8">
    <source>
        <dbReference type="EMBL" id="MCO5724977.1"/>
    </source>
</evidence>
<dbReference type="InterPro" id="IPR007848">
    <property type="entry name" value="Small_mtfrase_dom"/>
</dbReference>
<dbReference type="InterPro" id="IPR029063">
    <property type="entry name" value="SAM-dependent_MTases_sf"/>
</dbReference>
<dbReference type="PROSITE" id="PS00092">
    <property type="entry name" value="N6_MTASE"/>
    <property type="match status" value="1"/>
</dbReference>
<dbReference type="InterPro" id="IPR022882">
    <property type="entry name" value="tRNA_adenine-N6_MeTrfase"/>
</dbReference>
<reference evidence="8 9" key="1">
    <citation type="submission" date="2022-06" db="EMBL/GenBank/DDBJ databases">
        <authorList>
            <person name="Xuan X."/>
        </authorList>
    </citation>
    <scope>NUCLEOTIDE SEQUENCE [LARGE SCALE GENOMIC DNA]</scope>
    <source>
        <strain evidence="8 9">2V75</strain>
    </source>
</reference>
<feature type="domain" description="Methyltransferase small" evidence="7">
    <location>
        <begin position="37"/>
        <end position="122"/>
    </location>
</feature>
<evidence type="ECO:0000256" key="2">
    <source>
        <dbReference type="ARBA" id="ARBA00022603"/>
    </source>
</evidence>
<comment type="catalytic activity">
    <reaction evidence="6">
        <text>adenosine(37) in tRNA1(Val) + S-adenosyl-L-methionine = N(6)-methyladenosine(37) in tRNA1(Val) + S-adenosyl-L-homocysteine + H(+)</text>
        <dbReference type="Rhea" id="RHEA:43160"/>
        <dbReference type="Rhea" id="RHEA-COMP:10369"/>
        <dbReference type="Rhea" id="RHEA-COMP:10370"/>
        <dbReference type="ChEBI" id="CHEBI:15378"/>
        <dbReference type="ChEBI" id="CHEBI:57856"/>
        <dbReference type="ChEBI" id="CHEBI:59789"/>
        <dbReference type="ChEBI" id="CHEBI:74411"/>
        <dbReference type="ChEBI" id="CHEBI:74449"/>
        <dbReference type="EC" id="2.1.1.223"/>
    </reaction>
</comment>
<dbReference type="InterPro" id="IPR050210">
    <property type="entry name" value="tRNA_Adenine-N(6)_MTase"/>
</dbReference>
<keyword evidence="2 6" id="KW-0489">Methyltransferase</keyword>
<evidence type="ECO:0000259" key="7">
    <source>
        <dbReference type="Pfam" id="PF05175"/>
    </source>
</evidence>
<gene>
    <name evidence="8" type="ORF">NG653_08935</name>
</gene>
<dbReference type="Gene3D" id="3.40.50.150">
    <property type="entry name" value="Vaccinia Virus protein VP39"/>
    <property type="match status" value="1"/>
</dbReference>
<dbReference type="GO" id="GO:0008168">
    <property type="term" value="F:methyltransferase activity"/>
    <property type="evidence" value="ECO:0007669"/>
    <property type="project" value="UniProtKB-KW"/>
</dbReference>
<evidence type="ECO:0000256" key="6">
    <source>
        <dbReference type="HAMAP-Rule" id="MF_01872"/>
    </source>
</evidence>
<dbReference type="CDD" id="cd02440">
    <property type="entry name" value="AdoMet_MTases"/>
    <property type="match status" value="1"/>
</dbReference>
<keyword evidence="1 6" id="KW-0963">Cytoplasm</keyword>
<sequence>MASPFRFKQFTIAQDRAAMKVGTDGVLLGAWTPLEPMPGTILDIGAGTGLIALMLAQRSAAETIDALEIDPEAFEQCVGNFEASPWADRLFCYHAGLEEFVAEMEGGYDLVVSNPPFYPGEVPSGDPSRDLARQQQALPFGVLLAGAAALLSPRGQFCLILPYAEEAGFIRLAASHGLFPNRITRVRGTAGSPLKRSLLCFSFRESEVQEDELVLEVGRNRFSEAYRDLTREFYLNR</sequence>
<protein>
    <recommendedName>
        <fullName evidence="6">tRNA1(Val) (adenine(37)-N6)-methyltransferase</fullName>
        <ecNumber evidence="6">2.1.1.223</ecNumber>
    </recommendedName>
    <alternativeName>
        <fullName evidence="6">tRNA m6A37 methyltransferase</fullName>
    </alternativeName>
</protein>
<dbReference type="SUPFAM" id="SSF53335">
    <property type="entry name" value="S-adenosyl-L-methionine-dependent methyltransferases"/>
    <property type="match status" value="1"/>
</dbReference>
<evidence type="ECO:0000256" key="1">
    <source>
        <dbReference type="ARBA" id="ARBA00022490"/>
    </source>
</evidence>
<comment type="caution">
    <text evidence="8">The sequence shown here is derived from an EMBL/GenBank/DDBJ whole genome shotgun (WGS) entry which is preliminary data.</text>
</comment>
<keyword evidence="5 6" id="KW-0819">tRNA processing</keyword>
<dbReference type="EMBL" id="JAMXIB010000006">
    <property type="protein sequence ID" value="MCO5724977.1"/>
    <property type="molecule type" value="Genomic_DNA"/>
</dbReference>
<dbReference type="Proteomes" id="UP001206312">
    <property type="component" value="Unassembled WGS sequence"/>
</dbReference>
<dbReference type="EC" id="2.1.1.223" evidence="6"/>
<name>A0ABT1AZE2_9FLAO</name>
<evidence type="ECO:0000256" key="5">
    <source>
        <dbReference type="ARBA" id="ARBA00022694"/>
    </source>
</evidence>
<keyword evidence="3 6" id="KW-0808">Transferase</keyword>
<keyword evidence="9" id="KW-1185">Reference proteome</keyword>
<organism evidence="8 9">
    <name type="scientific">Robiginitalea marina</name>
    <dbReference type="NCBI Taxonomy" id="2954105"/>
    <lineage>
        <taxon>Bacteria</taxon>
        <taxon>Pseudomonadati</taxon>
        <taxon>Bacteroidota</taxon>
        <taxon>Flavobacteriia</taxon>
        <taxon>Flavobacteriales</taxon>
        <taxon>Flavobacteriaceae</taxon>
        <taxon>Robiginitalea</taxon>
    </lineage>
</organism>
<dbReference type="GO" id="GO:0032259">
    <property type="term" value="P:methylation"/>
    <property type="evidence" value="ECO:0007669"/>
    <property type="project" value="UniProtKB-KW"/>
</dbReference>
<comment type="similarity">
    <text evidence="6">Belongs to the methyltransferase superfamily. tRNA (adenine-N(6)-)-methyltransferase family.</text>
</comment>
<evidence type="ECO:0000313" key="9">
    <source>
        <dbReference type="Proteomes" id="UP001206312"/>
    </source>
</evidence>
<dbReference type="PANTHER" id="PTHR47739">
    <property type="entry name" value="TRNA1(VAL) (ADENINE(37)-N6)-METHYLTRANSFERASE"/>
    <property type="match status" value="1"/>
</dbReference>
<evidence type="ECO:0000256" key="3">
    <source>
        <dbReference type="ARBA" id="ARBA00022679"/>
    </source>
</evidence>
<keyword evidence="4 6" id="KW-0949">S-adenosyl-L-methionine</keyword>
<dbReference type="InterPro" id="IPR002052">
    <property type="entry name" value="DNA_methylase_N6_adenine_CS"/>
</dbReference>
<evidence type="ECO:0000256" key="4">
    <source>
        <dbReference type="ARBA" id="ARBA00022691"/>
    </source>
</evidence>